<dbReference type="InterPro" id="IPR000711">
    <property type="entry name" value="ATPase_OSCP/dsu"/>
</dbReference>
<evidence type="ECO:0000256" key="7">
    <source>
        <dbReference type="ARBA" id="ARBA00023310"/>
    </source>
</evidence>
<evidence type="ECO:0000256" key="8">
    <source>
        <dbReference type="HAMAP-Rule" id="MF_01416"/>
    </source>
</evidence>
<organism evidence="9 10">
    <name type="scientific">Pullulanibacillus camelliae</name>
    <dbReference type="NCBI Taxonomy" id="1707096"/>
    <lineage>
        <taxon>Bacteria</taxon>
        <taxon>Bacillati</taxon>
        <taxon>Bacillota</taxon>
        <taxon>Bacilli</taxon>
        <taxon>Bacillales</taxon>
        <taxon>Sporolactobacillaceae</taxon>
        <taxon>Pullulanibacillus</taxon>
    </lineage>
</organism>
<evidence type="ECO:0000256" key="4">
    <source>
        <dbReference type="ARBA" id="ARBA00023065"/>
    </source>
</evidence>
<dbReference type="PANTHER" id="PTHR11910">
    <property type="entry name" value="ATP SYNTHASE DELTA CHAIN"/>
    <property type="match status" value="1"/>
</dbReference>
<keyword evidence="8" id="KW-1003">Cell membrane</keyword>
<evidence type="ECO:0000313" key="10">
    <source>
        <dbReference type="Proteomes" id="UP000628775"/>
    </source>
</evidence>
<dbReference type="EMBL" id="BMIR01000001">
    <property type="protein sequence ID" value="GGE28431.1"/>
    <property type="molecule type" value="Genomic_DNA"/>
</dbReference>
<protein>
    <recommendedName>
        <fullName evidence="8">ATP synthase subunit delta</fullName>
    </recommendedName>
    <alternativeName>
        <fullName evidence="8">ATP synthase F(1) sector subunit delta</fullName>
    </alternativeName>
    <alternativeName>
        <fullName evidence="8">F-type ATPase subunit delta</fullName>
        <shortName evidence="8">F-ATPase subunit delta</shortName>
    </alternativeName>
</protein>
<dbReference type="PRINTS" id="PR00125">
    <property type="entry name" value="ATPASEDELTA"/>
</dbReference>
<gene>
    <name evidence="8 9" type="primary">atpH</name>
    <name evidence="9" type="ORF">GCM10011391_03730</name>
</gene>
<keyword evidence="3 8" id="KW-0375">Hydrogen ion transport</keyword>
<dbReference type="NCBIfam" id="NF004403">
    <property type="entry name" value="PRK05758.2-4"/>
    <property type="match status" value="1"/>
</dbReference>
<dbReference type="HAMAP" id="MF_01416">
    <property type="entry name" value="ATP_synth_delta_bact"/>
    <property type="match status" value="1"/>
</dbReference>
<dbReference type="NCBIfam" id="NF004402">
    <property type="entry name" value="PRK05758.2-2"/>
    <property type="match status" value="1"/>
</dbReference>
<dbReference type="AlphaFoldDB" id="A0A8J2VKJ7"/>
<keyword evidence="2 8" id="KW-0813">Transport</keyword>
<dbReference type="GO" id="GO:0046933">
    <property type="term" value="F:proton-transporting ATP synthase activity, rotational mechanism"/>
    <property type="evidence" value="ECO:0007669"/>
    <property type="project" value="UniProtKB-UniRule"/>
</dbReference>
<name>A0A8J2VKJ7_9BACL</name>
<accession>A0A8J2VKJ7</accession>
<dbReference type="NCBIfam" id="TIGR01145">
    <property type="entry name" value="ATP_synt_delta"/>
    <property type="match status" value="1"/>
</dbReference>
<evidence type="ECO:0000256" key="6">
    <source>
        <dbReference type="ARBA" id="ARBA00023196"/>
    </source>
</evidence>
<dbReference type="Pfam" id="PF00213">
    <property type="entry name" value="OSCP"/>
    <property type="match status" value="1"/>
</dbReference>
<evidence type="ECO:0000256" key="5">
    <source>
        <dbReference type="ARBA" id="ARBA00023136"/>
    </source>
</evidence>
<dbReference type="SUPFAM" id="SSF47928">
    <property type="entry name" value="N-terminal domain of the delta subunit of the F1F0-ATP synthase"/>
    <property type="match status" value="1"/>
</dbReference>
<comment type="subcellular location">
    <subcellularLocation>
        <location evidence="8">Cell membrane</location>
        <topology evidence="8">Peripheral membrane protein</topology>
    </subcellularLocation>
    <subcellularLocation>
        <location evidence="1">Membrane</location>
    </subcellularLocation>
</comment>
<dbReference type="GO" id="GO:0045259">
    <property type="term" value="C:proton-transporting ATP synthase complex"/>
    <property type="evidence" value="ECO:0007669"/>
    <property type="project" value="UniProtKB-KW"/>
</dbReference>
<sequence>MSEIVAKRYAGALFEVAKERGTIDAVEKQLALVNQVVTDNEDLRKMLYIPRISRENKKQVMEEIFKDEVNNEVLNLLKVLIDQRRESILNDLQTAYVDIANEYRGIVDVFVTSASPLDTEEENKLIQTFGKLYDKKLRLQVNIDPEVIGGVLVRIGNRLYDGTLSGKLKRFRQELKTGR</sequence>
<comment type="similarity">
    <text evidence="8">Belongs to the ATPase delta chain family.</text>
</comment>
<evidence type="ECO:0000256" key="1">
    <source>
        <dbReference type="ARBA" id="ARBA00004370"/>
    </source>
</evidence>
<keyword evidence="7 8" id="KW-0066">ATP synthesis</keyword>
<keyword evidence="10" id="KW-1185">Reference proteome</keyword>
<comment type="function">
    <text evidence="8">F(1)F(0) ATP synthase produces ATP from ADP in the presence of a proton or sodium gradient. F-type ATPases consist of two structural domains, F(1) containing the extramembraneous catalytic core and F(0) containing the membrane proton channel, linked together by a central stalk and a peripheral stalk. During catalysis, ATP synthesis in the catalytic domain of F(1) is coupled via a rotary mechanism of the central stalk subunits to proton translocation.</text>
</comment>
<keyword evidence="6 8" id="KW-0139">CF(1)</keyword>
<keyword evidence="4 8" id="KW-0406">Ion transport</keyword>
<evidence type="ECO:0000256" key="2">
    <source>
        <dbReference type="ARBA" id="ARBA00022448"/>
    </source>
</evidence>
<evidence type="ECO:0000313" key="9">
    <source>
        <dbReference type="EMBL" id="GGE28431.1"/>
    </source>
</evidence>
<reference evidence="9" key="1">
    <citation type="journal article" date="2014" name="Int. J. Syst. Evol. Microbiol.">
        <title>Complete genome sequence of Corynebacterium casei LMG S-19264T (=DSM 44701T), isolated from a smear-ripened cheese.</title>
        <authorList>
            <consortium name="US DOE Joint Genome Institute (JGI-PGF)"/>
            <person name="Walter F."/>
            <person name="Albersmeier A."/>
            <person name="Kalinowski J."/>
            <person name="Ruckert C."/>
        </authorList>
    </citation>
    <scope>NUCLEOTIDE SEQUENCE</scope>
    <source>
        <strain evidence="9">CGMCC 1.15371</strain>
    </source>
</reference>
<evidence type="ECO:0000256" key="3">
    <source>
        <dbReference type="ARBA" id="ARBA00022781"/>
    </source>
</evidence>
<dbReference type="RefSeq" id="WP_188688261.1">
    <property type="nucleotide sequence ID" value="NZ_BMIR01000001.1"/>
</dbReference>
<dbReference type="Proteomes" id="UP000628775">
    <property type="component" value="Unassembled WGS sequence"/>
</dbReference>
<reference evidence="9" key="2">
    <citation type="submission" date="2020-09" db="EMBL/GenBank/DDBJ databases">
        <authorList>
            <person name="Sun Q."/>
            <person name="Zhou Y."/>
        </authorList>
    </citation>
    <scope>NUCLEOTIDE SEQUENCE</scope>
    <source>
        <strain evidence="9">CGMCC 1.15371</strain>
    </source>
</reference>
<dbReference type="PROSITE" id="PS00389">
    <property type="entry name" value="ATPASE_DELTA"/>
    <property type="match status" value="1"/>
</dbReference>
<keyword evidence="5 8" id="KW-0472">Membrane</keyword>
<dbReference type="Gene3D" id="1.10.520.20">
    <property type="entry name" value="N-terminal domain of the delta subunit of the F1F0-ATP synthase"/>
    <property type="match status" value="1"/>
</dbReference>
<dbReference type="InterPro" id="IPR026015">
    <property type="entry name" value="ATP_synth_OSCP/delta_N_sf"/>
</dbReference>
<dbReference type="GO" id="GO:0005886">
    <property type="term" value="C:plasma membrane"/>
    <property type="evidence" value="ECO:0007669"/>
    <property type="project" value="UniProtKB-SubCell"/>
</dbReference>
<dbReference type="InterPro" id="IPR020781">
    <property type="entry name" value="ATPase_OSCP/d_CS"/>
</dbReference>
<proteinExistence type="inferred from homology"/>
<comment type="function">
    <text evidence="8">This protein is part of the stalk that links CF(0) to CF(1). It either transmits conformational changes from CF(0) to CF(1) or is implicated in proton conduction.</text>
</comment>
<comment type="caution">
    <text evidence="9">The sequence shown here is derived from an EMBL/GenBank/DDBJ whole genome shotgun (WGS) entry which is preliminary data.</text>
</comment>